<proteinExistence type="predicted"/>
<accession>A0A0K2TPR7</accession>
<evidence type="ECO:0000313" key="1">
    <source>
        <dbReference type="EMBL" id="CDW28004.1"/>
    </source>
</evidence>
<protein>
    <submittedName>
        <fullName evidence="1">Uncharacterized protein</fullName>
    </submittedName>
</protein>
<sequence>MQKSIPKKKSAPSLLVAKYWKKLNMEEEAINPRIIHSNPYTVLSQKWFPYRLATFSIYNNKSNKTDLGCSFLYRRWSLRATYFVSVIE</sequence>
<reference evidence="1" key="1">
    <citation type="submission" date="2014-05" db="EMBL/GenBank/DDBJ databases">
        <authorList>
            <person name="Chronopoulou M."/>
        </authorList>
    </citation>
    <scope>NUCLEOTIDE SEQUENCE</scope>
    <source>
        <tissue evidence="1">Whole organism</tissue>
    </source>
</reference>
<dbReference type="EMBL" id="HACA01010643">
    <property type="protein sequence ID" value="CDW28004.1"/>
    <property type="molecule type" value="Transcribed_RNA"/>
</dbReference>
<name>A0A0K2TPR7_LEPSM</name>
<organism evidence="1">
    <name type="scientific">Lepeophtheirus salmonis</name>
    <name type="common">Salmon louse</name>
    <name type="synonym">Caligus salmonis</name>
    <dbReference type="NCBI Taxonomy" id="72036"/>
    <lineage>
        <taxon>Eukaryota</taxon>
        <taxon>Metazoa</taxon>
        <taxon>Ecdysozoa</taxon>
        <taxon>Arthropoda</taxon>
        <taxon>Crustacea</taxon>
        <taxon>Multicrustacea</taxon>
        <taxon>Hexanauplia</taxon>
        <taxon>Copepoda</taxon>
        <taxon>Siphonostomatoida</taxon>
        <taxon>Caligidae</taxon>
        <taxon>Lepeophtheirus</taxon>
    </lineage>
</organism>
<dbReference type="AlphaFoldDB" id="A0A0K2TPR7"/>